<name>A0A161VRS7_9PEZI</name>
<accession>A0A161VRS7</accession>
<proteinExistence type="predicted"/>
<reference evidence="2 3" key="1">
    <citation type="submission" date="2015-06" db="EMBL/GenBank/DDBJ databases">
        <title>Survival trade-offs in plant roots during colonization by closely related pathogenic and mutualistic fungi.</title>
        <authorList>
            <person name="Hacquard S."/>
            <person name="Kracher B."/>
            <person name="Hiruma K."/>
            <person name="Weinman A."/>
            <person name="Muench P."/>
            <person name="Garrido Oter R."/>
            <person name="Ver Loren van Themaat E."/>
            <person name="Dallerey J.-F."/>
            <person name="Damm U."/>
            <person name="Henrissat B."/>
            <person name="Lespinet O."/>
            <person name="Thon M."/>
            <person name="Kemen E."/>
            <person name="McHardy A.C."/>
            <person name="Schulze-Lefert P."/>
            <person name="O'Connell R.J."/>
        </authorList>
    </citation>
    <scope>NUCLEOTIDE SEQUENCE [LARGE SCALE GENOMIC DNA]</scope>
    <source>
        <strain evidence="2 3">0861</strain>
    </source>
</reference>
<feature type="compositionally biased region" description="Basic and acidic residues" evidence="1">
    <location>
        <begin position="9"/>
        <end position="25"/>
    </location>
</feature>
<evidence type="ECO:0000256" key="1">
    <source>
        <dbReference type="SAM" id="MobiDB-lite"/>
    </source>
</evidence>
<evidence type="ECO:0000313" key="2">
    <source>
        <dbReference type="EMBL" id="KZL73905.1"/>
    </source>
</evidence>
<evidence type="ECO:0000313" key="3">
    <source>
        <dbReference type="Proteomes" id="UP000076552"/>
    </source>
</evidence>
<organism evidence="2 3">
    <name type="scientific">Colletotrichum tofieldiae</name>
    <dbReference type="NCBI Taxonomy" id="708197"/>
    <lineage>
        <taxon>Eukaryota</taxon>
        <taxon>Fungi</taxon>
        <taxon>Dikarya</taxon>
        <taxon>Ascomycota</taxon>
        <taxon>Pezizomycotina</taxon>
        <taxon>Sordariomycetes</taxon>
        <taxon>Hypocreomycetidae</taxon>
        <taxon>Glomerellales</taxon>
        <taxon>Glomerellaceae</taxon>
        <taxon>Colletotrichum</taxon>
        <taxon>Colletotrichum spaethianum species complex</taxon>
    </lineage>
</organism>
<feature type="region of interest" description="Disordered" evidence="1">
    <location>
        <begin position="1"/>
        <end position="37"/>
    </location>
</feature>
<keyword evidence="3" id="KW-1185">Reference proteome</keyword>
<dbReference type="Proteomes" id="UP000076552">
    <property type="component" value="Unassembled WGS sequence"/>
</dbReference>
<comment type="caution">
    <text evidence="2">The sequence shown here is derived from an EMBL/GenBank/DDBJ whole genome shotgun (WGS) entry which is preliminary data.</text>
</comment>
<sequence>MSDDAETINARKKEEEKQKTDEGVQLRKKQGQDTTTGEQVWYSRRVDDGCQLHWAIIAHGRKYELRLPNGIPQKKEVHEGQQTESLETPREYEDRVVPWSLKEEMNKLRALNLTKPGKKHTGDYTVCQIGWTTLTQDEVNAEWQAARKALPVDTLGFDDCRKLLKSFACIIKKPEGCALDYDWFAETLEIPSHRLHEITPEKAVKSFEHMMQTNRGMLAGAGAGAGIVYGAYEAEEYMNSVNRHGANTGVPAAGVDGTCVACMCWDWGCGNCSGFEECICLPC</sequence>
<dbReference type="EMBL" id="LFIV01000039">
    <property type="protein sequence ID" value="KZL73905.1"/>
    <property type="molecule type" value="Genomic_DNA"/>
</dbReference>
<gene>
    <name evidence="2" type="ORF">CT0861_06070</name>
</gene>
<protein>
    <submittedName>
        <fullName evidence="2">Uncharacterized protein</fullName>
    </submittedName>
</protein>
<dbReference type="AlphaFoldDB" id="A0A161VRS7"/>